<gene>
    <name evidence="4" type="ORF">ODALV1_LOCUS5110</name>
</gene>
<dbReference type="InterPro" id="IPR039900">
    <property type="entry name" value="Pat1-like"/>
</dbReference>
<sequence length="846" mass="94646">MDEEEQPEWAVVPEDEYDALNDETFGGTGVEYTWEDPASIFQDLNKGLTDLNGGSNGYPKTGLPTVGATATPDAGPKETEYFDYDNDNALEESISRLVLDDLEDTEDEEEARKLKLSRLGASSNFNTYFMPPQVASKHLHWLVDKELPGGSSLLGSSVWSMHPTTSDDVSSTHHTPPAPVIKPVQPAPVPNIPIKHPVRTNHIVPNNDLSGSSVVGSSESSISKFFGNVPSSTPKNLAKAKKPVFKTVEEIEKELLEDGGNASSVPSSTIDEPSPITNAKPKVLMAEDLERELIQESPMQTPKGVDESSSGRTPLQSLGQFNQVFNADSPTGQQSQAQITHNQQQGFQGLPTSNAANFGPSANVNFNSMATGPQGVMNSNAANAAINNFLLMEQQKQLLLVRQGLLPTPPHHGMHPNMLPSGPLPPQLAQSFHHHHHQQQQHLRMLQHMNPHAMRHRMPMMMPLPPVIPQIRPHVHPHGFGPAQAMSSGYRKQMMKTDDPYRGLMTEKDKQRLRNIQIIQLQNDHPFTTDYYSLMYKVKLTPGSGDDVQKHQLLSKLYPKRDAENVQRSHYEPARFENSLGKLQAVSALAPKRVIDTFIRVTECRNASRGGMKAYRYLLLEIEKLYECLLTMEEADIRVAILCNADERDFHRRSQNTDKITKILTNYEKLLSVLSVTKGKMLICRVLPLTDATLRYKVIGNLLDIFPLWGSDDMDKAFPYLRHCILHAEIRNLLTLIGSVTDNNVFESIVMTKLGVSLLTCVYHQAEILLSRCEPMLMEDLESLWTRKSVFGILAVLVKNDEMADPIEIYPNMLAHIRRFALHTTDYQVLETILQRWASKGIPTRQ</sequence>
<evidence type="ECO:0000313" key="4">
    <source>
        <dbReference type="EMBL" id="CAL8082077.1"/>
    </source>
</evidence>
<feature type="region of interest" description="Disordered" evidence="3">
    <location>
        <begin position="257"/>
        <end position="277"/>
    </location>
</feature>
<dbReference type="PANTHER" id="PTHR21551:SF0">
    <property type="entry name" value="PROTEIN ASSOCIATED WITH TOPO II RELATED-1, ISOFORM A"/>
    <property type="match status" value="1"/>
</dbReference>
<keyword evidence="5" id="KW-1185">Reference proteome</keyword>
<feature type="region of interest" description="Disordered" evidence="3">
    <location>
        <begin position="295"/>
        <end position="359"/>
    </location>
</feature>
<organism evidence="4 5">
    <name type="scientific">Orchesella dallaii</name>
    <dbReference type="NCBI Taxonomy" id="48710"/>
    <lineage>
        <taxon>Eukaryota</taxon>
        <taxon>Metazoa</taxon>
        <taxon>Ecdysozoa</taxon>
        <taxon>Arthropoda</taxon>
        <taxon>Hexapoda</taxon>
        <taxon>Collembola</taxon>
        <taxon>Entomobryomorpha</taxon>
        <taxon>Entomobryoidea</taxon>
        <taxon>Orchesellidae</taxon>
        <taxon>Orchesellinae</taxon>
        <taxon>Orchesella</taxon>
    </lineage>
</organism>
<proteinExistence type="predicted"/>
<evidence type="ECO:0000313" key="5">
    <source>
        <dbReference type="Proteomes" id="UP001642540"/>
    </source>
</evidence>
<feature type="region of interest" description="Disordered" evidence="3">
    <location>
        <begin position="55"/>
        <end position="75"/>
    </location>
</feature>
<comment type="subcellular location">
    <subcellularLocation>
        <location evidence="1">Cytoplasm</location>
        <location evidence="1">P-body</location>
    </subcellularLocation>
</comment>
<protein>
    <recommendedName>
        <fullName evidence="6">Protein PAT1 1</fullName>
    </recommendedName>
</protein>
<name>A0ABP1PY71_9HEXA</name>
<dbReference type="Proteomes" id="UP001642540">
    <property type="component" value="Unassembled WGS sequence"/>
</dbReference>
<evidence type="ECO:0008006" key="6">
    <source>
        <dbReference type="Google" id="ProtNLM"/>
    </source>
</evidence>
<evidence type="ECO:0000256" key="2">
    <source>
        <dbReference type="ARBA" id="ARBA00022490"/>
    </source>
</evidence>
<feature type="compositionally biased region" description="Polar residues" evidence="3">
    <location>
        <begin position="261"/>
        <end position="277"/>
    </location>
</feature>
<feature type="compositionally biased region" description="Polar residues" evidence="3">
    <location>
        <begin position="307"/>
        <end position="359"/>
    </location>
</feature>
<evidence type="ECO:0000256" key="1">
    <source>
        <dbReference type="ARBA" id="ARBA00004201"/>
    </source>
</evidence>
<comment type="caution">
    <text evidence="4">The sequence shown here is derived from an EMBL/GenBank/DDBJ whole genome shotgun (WGS) entry which is preliminary data.</text>
</comment>
<dbReference type="EMBL" id="CAXLJM020000015">
    <property type="protein sequence ID" value="CAL8082077.1"/>
    <property type="molecule type" value="Genomic_DNA"/>
</dbReference>
<dbReference type="PANTHER" id="PTHR21551">
    <property type="entry name" value="TOPOISOMERASE II-ASSOCIATED PROTEIN PAT1"/>
    <property type="match status" value="1"/>
</dbReference>
<accession>A0ABP1PY71</accession>
<keyword evidence="2" id="KW-0963">Cytoplasm</keyword>
<evidence type="ECO:0000256" key="3">
    <source>
        <dbReference type="SAM" id="MobiDB-lite"/>
    </source>
</evidence>
<reference evidence="4 5" key="1">
    <citation type="submission" date="2024-08" db="EMBL/GenBank/DDBJ databases">
        <authorList>
            <person name="Cucini C."/>
            <person name="Frati F."/>
        </authorList>
    </citation>
    <scope>NUCLEOTIDE SEQUENCE [LARGE SCALE GENOMIC DNA]</scope>
</reference>